<dbReference type="Gene3D" id="3.60.110.10">
    <property type="entry name" value="Carbon-nitrogen hydrolase"/>
    <property type="match status" value="1"/>
</dbReference>
<keyword evidence="3 7" id="KW-0436">Ligase</keyword>
<proteinExistence type="inferred from homology"/>
<comment type="similarity">
    <text evidence="2 7 8">In the C-terminal section; belongs to the NAD synthetase family.</text>
</comment>
<evidence type="ECO:0000256" key="6">
    <source>
        <dbReference type="ARBA" id="ARBA00023027"/>
    </source>
</evidence>
<dbReference type="GO" id="GO:0003952">
    <property type="term" value="F:NAD+ synthase (glutamine-hydrolyzing) activity"/>
    <property type="evidence" value="ECO:0007669"/>
    <property type="project" value="UniProtKB-UniRule"/>
</dbReference>
<dbReference type="InterPro" id="IPR022310">
    <property type="entry name" value="NAD/GMP_synthase"/>
</dbReference>
<dbReference type="Proteomes" id="UP000190657">
    <property type="component" value="Unassembled WGS sequence"/>
</dbReference>
<dbReference type="InterPro" id="IPR003694">
    <property type="entry name" value="NAD_synthase"/>
</dbReference>
<feature type="binding site" evidence="7">
    <location>
        <position position="620"/>
    </location>
    <ligand>
        <name>deamido-NAD(+)</name>
        <dbReference type="ChEBI" id="CHEBI:58437"/>
        <note>ligand shared between two neighboring subunits</note>
    </ligand>
</feature>
<dbReference type="STRING" id="290054.SAMN02745114_01536"/>
<protein>
    <recommendedName>
        <fullName evidence="7 8">Glutamine-dependent NAD(+) synthetase</fullName>
        <ecNumber evidence="7 8">6.3.5.1</ecNumber>
    </recommendedName>
    <alternativeName>
        <fullName evidence="7 8">NAD(+) synthase [glutamine-hydrolyzing]</fullName>
    </alternativeName>
</protein>
<feature type="binding site" evidence="7">
    <location>
        <position position="121"/>
    </location>
    <ligand>
        <name>L-glutamine</name>
        <dbReference type="ChEBI" id="CHEBI:58359"/>
    </ligand>
</feature>
<evidence type="ECO:0000256" key="8">
    <source>
        <dbReference type="PIRNR" id="PIRNR006630"/>
    </source>
</evidence>
<feature type="active site" description="For glutaminase activity" evidence="7">
    <location>
        <position position="115"/>
    </location>
</feature>
<feature type="binding site" evidence="7">
    <location>
        <position position="459"/>
    </location>
    <ligand>
        <name>deamido-NAD(+)</name>
        <dbReference type="ChEBI" id="CHEBI:58437"/>
        <note>ligand shared between two neighboring subunits</note>
    </ligand>
</feature>
<evidence type="ECO:0000313" key="12">
    <source>
        <dbReference type="Proteomes" id="UP000190657"/>
    </source>
</evidence>
<evidence type="ECO:0000259" key="10">
    <source>
        <dbReference type="PROSITE" id="PS50263"/>
    </source>
</evidence>
<dbReference type="GO" id="GO:0005524">
    <property type="term" value="F:ATP binding"/>
    <property type="evidence" value="ECO:0007669"/>
    <property type="project" value="UniProtKB-UniRule"/>
</dbReference>
<comment type="pathway">
    <text evidence="1 7 8">Cofactor biosynthesis; NAD(+) biosynthesis; NAD(+) from deamido-NAD(+) (L-Gln route): step 1/1.</text>
</comment>
<evidence type="ECO:0000256" key="2">
    <source>
        <dbReference type="ARBA" id="ARBA00007145"/>
    </source>
</evidence>
<dbReference type="PIRSF" id="PIRSF006630">
    <property type="entry name" value="NADS_GAT"/>
    <property type="match status" value="1"/>
</dbReference>
<dbReference type="Gene3D" id="3.40.50.620">
    <property type="entry name" value="HUPs"/>
    <property type="match status" value="1"/>
</dbReference>
<dbReference type="InterPro" id="IPR041856">
    <property type="entry name" value="NAD+_synth_C"/>
</dbReference>
<evidence type="ECO:0000256" key="5">
    <source>
        <dbReference type="ARBA" id="ARBA00022840"/>
    </source>
</evidence>
<feature type="active site" description="Nucleophile; for glutaminase activity" evidence="7">
    <location>
        <position position="170"/>
    </location>
</feature>
<dbReference type="PANTHER" id="PTHR23090">
    <property type="entry name" value="NH 3 /GLUTAMINE-DEPENDENT NAD + SYNTHETASE"/>
    <property type="match status" value="1"/>
</dbReference>
<dbReference type="OrthoDB" id="9803818at2"/>
<organism evidence="11 12">
    <name type="scientific">Eubacterium coprostanoligenes</name>
    <dbReference type="NCBI Taxonomy" id="290054"/>
    <lineage>
        <taxon>Bacteria</taxon>
        <taxon>Bacillati</taxon>
        <taxon>Bacillota</taxon>
        <taxon>Clostridia</taxon>
        <taxon>Eubacteriales</taxon>
        <taxon>Eubacteriaceae</taxon>
        <taxon>Eubacterium</taxon>
    </lineage>
</organism>
<dbReference type="InterPro" id="IPR003010">
    <property type="entry name" value="C-N_Hydrolase"/>
</dbReference>
<feature type="active site" description="Proton acceptor; for glutaminase activity" evidence="7">
    <location>
        <position position="46"/>
    </location>
</feature>
<comment type="function">
    <text evidence="7">Catalyzes the ATP-dependent amidation of deamido-NAD to form NAD. Uses L-glutamine as a nitrogen source.</text>
</comment>
<evidence type="ECO:0000256" key="3">
    <source>
        <dbReference type="ARBA" id="ARBA00022598"/>
    </source>
</evidence>
<dbReference type="CDD" id="cd07570">
    <property type="entry name" value="GAT_Gln-NAD-synth"/>
    <property type="match status" value="1"/>
</dbReference>
<keyword evidence="5 7" id="KW-0067">ATP-binding</keyword>
<evidence type="ECO:0000256" key="1">
    <source>
        <dbReference type="ARBA" id="ARBA00005188"/>
    </source>
</evidence>
<dbReference type="GO" id="GO:0004359">
    <property type="term" value="F:glutaminase activity"/>
    <property type="evidence" value="ECO:0007669"/>
    <property type="project" value="InterPro"/>
</dbReference>
<sequence>MNYGMFRVASASLKLKVANPSYNKVEIKKAIYDAEKQGVRLLVTPELSITGYSCGDLFFTKSLLKASNEALFDIVEYTKDRNIVVVVGAPWAIKNSLYNCAFVIYKGEILMAVPKKNLPNYNEFYEKRWFAEATDEDFSEWINDKEYGFEISTTKLIKLDDEVTVGVELCEDLWVTNPPSNKLATEGANIIINLSASDEYVSKAQYRKKLIETQSAKCICGYIYAGASIYESTTDLVFGGATIIAENGAILAEGKRFSRENVITIADIDCEKLNTLRLKDTSFSNNSISEFDTMELPCDFCFDNDDDDEDEDDEPKIELNPDNDLKFRYIDPHPFVPSNKDEVRERCEEIFAIQASGLARRLEHINSKGCVIGISGGLDSTLALLVAVESMKMLGKPMTDIIGITMPGFGTTDRTYNNAIELMKSLGVTIKEISIKDACIQHLKDIEHSEDVHDITYENTQARERTQILFDMANKMGCLLVGTGDLSELAMGWCTYNGDHMSMYGVNASVPKTLVRYLVEYVASQSDEKTKAILLDVLDTPVSPELLPPDENGKIAQKTEDNIGPYELHDFFLYNFVRFGFTKEKLQKLAEKAFDGVHDRKTIRKWLDVFMRRFFISQFKRNCIPDGPKVGSVSLSPRGDWRMPSDASFEDFM</sequence>
<evidence type="ECO:0000256" key="9">
    <source>
        <dbReference type="RuleBase" id="RU003811"/>
    </source>
</evidence>
<feature type="binding site" evidence="7">
    <location>
        <position position="197"/>
    </location>
    <ligand>
        <name>L-glutamine</name>
        <dbReference type="ChEBI" id="CHEBI:58359"/>
    </ligand>
</feature>
<dbReference type="RefSeq" id="WP_078768979.1">
    <property type="nucleotide sequence ID" value="NZ_FUWW01000020.1"/>
</dbReference>
<dbReference type="UniPathway" id="UPA00253">
    <property type="reaction ID" value="UER00334"/>
</dbReference>
<keyword evidence="4 7" id="KW-0547">Nucleotide-binding</keyword>
<dbReference type="GO" id="GO:0005737">
    <property type="term" value="C:cytoplasm"/>
    <property type="evidence" value="ECO:0007669"/>
    <property type="project" value="InterPro"/>
</dbReference>
<name>A0A1T4NAV2_9FIRM</name>
<dbReference type="GO" id="GO:0008795">
    <property type="term" value="F:NAD+ synthase activity"/>
    <property type="evidence" value="ECO:0007669"/>
    <property type="project" value="UniProtKB-UniRule"/>
</dbReference>
<accession>A0A1T4NAV2</accession>
<keyword evidence="6 7" id="KW-0520">NAD</keyword>
<reference evidence="11 12" key="1">
    <citation type="submission" date="2017-02" db="EMBL/GenBank/DDBJ databases">
        <authorList>
            <person name="Peterson S.W."/>
        </authorList>
    </citation>
    <scope>NUCLEOTIDE SEQUENCE [LARGE SCALE GENOMIC DNA]</scope>
    <source>
        <strain evidence="11 12">ATCC 51222</strain>
    </source>
</reference>
<feature type="binding site" evidence="7">
    <location>
        <position position="483"/>
    </location>
    <ligand>
        <name>ATP</name>
        <dbReference type="ChEBI" id="CHEBI:30616"/>
    </ligand>
</feature>
<feature type="binding site" evidence="7">
    <location>
        <begin position="373"/>
        <end position="380"/>
    </location>
    <ligand>
        <name>ATP</name>
        <dbReference type="ChEBI" id="CHEBI:30616"/>
    </ligand>
</feature>
<dbReference type="PANTHER" id="PTHR23090:SF9">
    <property type="entry name" value="GLUTAMINE-DEPENDENT NAD(+) SYNTHETASE"/>
    <property type="match status" value="1"/>
</dbReference>
<dbReference type="EMBL" id="FUWW01000020">
    <property type="protein sequence ID" value="SJZ76245.1"/>
    <property type="molecule type" value="Genomic_DNA"/>
</dbReference>
<keyword evidence="12" id="KW-1185">Reference proteome</keyword>
<dbReference type="InterPro" id="IPR014729">
    <property type="entry name" value="Rossmann-like_a/b/a_fold"/>
</dbReference>
<comment type="similarity">
    <text evidence="9">Belongs to the NAD synthetase family.</text>
</comment>
<dbReference type="Gene3D" id="1.10.10.1140">
    <property type="entry name" value="Glutamine-dependent NAD+ synthetase, C-terminal domain"/>
    <property type="match status" value="1"/>
</dbReference>
<dbReference type="GO" id="GO:0009435">
    <property type="term" value="P:NAD+ biosynthetic process"/>
    <property type="evidence" value="ECO:0007669"/>
    <property type="project" value="UniProtKB-UniRule"/>
</dbReference>
<dbReference type="Pfam" id="PF00795">
    <property type="entry name" value="CN_hydrolase"/>
    <property type="match status" value="1"/>
</dbReference>
<feature type="domain" description="CN hydrolase" evidence="10">
    <location>
        <begin position="6"/>
        <end position="270"/>
    </location>
</feature>
<dbReference type="SUPFAM" id="SSF52402">
    <property type="entry name" value="Adenine nucleotide alpha hydrolases-like"/>
    <property type="match status" value="1"/>
</dbReference>
<dbReference type="InterPro" id="IPR036526">
    <property type="entry name" value="C-N_Hydrolase_sf"/>
</dbReference>
<dbReference type="NCBIfam" id="NF002730">
    <property type="entry name" value="PRK02628.1"/>
    <property type="match status" value="1"/>
</dbReference>
<evidence type="ECO:0000313" key="11">
    <source>
        <dbReference type="EMBL" id="SJZ76245.1"/>
    </source>
</evidence>
<dbReference type="InterPro" id="IPR014445">
    <property type="entry name" value="Gln-dep_NAD_synthase"/>
</dbReference>
<gene>
    <name evidence="7" type="primary">nadE</name>
    <name evidence="11" type="ORF">SAMN02745114_01536</name>
</gene>
<dbReference type="AlphaFoldDB" id="A0A1T4NAV2"/>
<dbReference type="SUPFAM" id="SSF56317">
    <property type="entry name" value="Carbon-nitrogen hydrolase"/>
    <property type="match status" value="1"/>
</dbReference>
<evidence type="ECO:0000256" key="4">
    <source>
        <dbReference type="ARBA" id="ARBA00022741"/>
    </source>
</evidence>
<dbReference type="HAMAP" id="MF_02090">
    <property type="entry name" value="NadE_glutamine_dep"/>
    <property type="match status" value="1"/>
</dbReference>
<dbReference type="Pfam" id="PF02540">
    <property type="entry name" value="NAD_synthase"/>
    <property type="match status" value="1"/>
</dbReference>
<comment type="catalytic activity">
    <reaction evidence="7 8">
        <text>deamido-NAD(+) + L-glutamine + ATP + H2O = L-glutamate + AMP + diphosphate + NAD(+) + H(+)</text>
        <dbReference type="Rhea" id="RHEA:24384"/>
        <dbReference type="ChEBI" id="CHEBI:15377"/>
        <dbReference type="ChEBI" id="CHEBI:15378"/>
        <dbReference type="ChEBI" id="CHEBI:29985"/>
        <dbReference type="ChEBI" id="CHEBI:30616"/>
        <dbReference type="ChEBI" id="CHEBI:33019"/>
        <dbReference type="ChEBI" id="CHEBI:57540"/>
        <dbReference type="ChEBI" id="CHEBI:58359"/>
        <dbReference type="ChEBI" id="CHEBI:58437"/>
        <dbReference type="ChEBI" id="CHEBI:456215"/>
        <dbReference type="EC" id="6.3.5.1"/>
    </reaction>
</comment>
<feature type="binding site" evidence="7">
    <location>
        <position position="203"/>
    </location>
    <ligand>
        <name>L-glutamine</name>
        <dbReference type="ChEBI" id="CHEBI:58359"/>
    </ligand>
</feature>
<feature type="binding site" evidence="7">
    <location>
        <position position="488"/>
    </location>
    <ligand>
        <name>deamido-NAD(+)</name>
        <dbReference type="ChEBI" id="CHEBI:58437"/>
        <note>ligand shared between two neighboring subunits</note>
    </ligand>
</feature>
<dbReference type="PROSITE" id="PS50263">
    <property type="entry name" value="CN_HYDROLASE"/>
    <property type="match status" value="1"/>
</dbReference>
<dbReference type="EC" id="6.3.5.1" evidence="7 8"/>
<evidence type="ECO:0000256" key="7">
    <source>
        <dbReference type="HAMAP-Rule" id="MF_02090"/>
    </source>
</evidence>
<dbReference type="CDD" id="cd00553">
    <property type="entry name" value="NAD_synthase"/>
    <property type="match status" value="1"/>
</dbReference>
<feature type="binding site" evidence="7">
    <location>
        <begin position="493"/>
        <end position="496"/>
    </location>
    <ligand>
        <name>deamido-NAD(+)</name>
        <dbReference type="ChEBI" id="CHEBI:58437"/>
        <note>ligand shared between two neighboring subunits</note>
    </ligand>
</feature>
<dbReference type="NCBIfam" id="TIGR00552">
    <property type="entry name" value="nadE"/>
    <property type="match status" value="1"/>
</dbReference>